<dbReference type="AlphaFoldDB" id="A0A0Q0UE05"/>
<reference evidence="1 2" key="1">
    <citation type="submission" date="2015-10" db="EMBL/GenBank/DDBJ databases">
        <title>Corynebacteirum lowii and Corynebacterium oculi species nova, derived from human clinical disease and and emended description of Corynebacterium mastiditis.</title>
        <authorList>
            <person name="Bernard K."/>
            <person name="Pacheco A.L."/>
            <person name="Mcdougall C."/>
            <person name="Burtx T."/>
            <person name="Weibe D."/>
            <person name="Tyler S."/>
            <person name="Olson A.B."/>
            <person name="Cnockaert M."/>
            <person name="Eguchi H."/>
            <person name="Kuwahara T."/>
            <person name="Nakayama-Imaohji H."/>
            <person name="Boudewijins M."/>
            <person name="Van Hoecke F."/>
            <person name="Bernier A.-M."/>
            <person name="Vandamme P."/>
        </authorList>
    </citation>
    <scope>NUCLEOTIDE SEQUENCE [LARGE SCALE GENOMIC DNA]</scope>
    <source>
        <strain evidence="1 2">NML 130206</strain>
    </source>
</reference>
<dbReference type="Proteomes" id="UP000050488">
    <property type="component" value="Unassembled WGS sequence"/>
</dbReference>
<sequence length="93" mass="10306">MSVHNLLKGTLRYLPHSEAAEGVAMLIEIPGLTEFSTWNLRPLTHNTATPTTEVTHRIQQRGPLARLIGQHEASLVPGKRLHRLAALLESARI</sequence>
<evidence type="ECO:0000313" key="2">
    <source>
        <dbReference type="Proteomes" id="UP000050488"/>
    </source>
</evidence>
<dbReference type="STRING" id="1544413.Clow_02083"/>
<organism evidence="1 2">
    <name type="scientific">Corynebacterium lowii</name>
    <dbReference type="NCBI Taxonomy" id="1544413"/>
    <lineage>
        <taxon>Bacteria</taxon>
        <taxon>Bacillati</taxon>
        <taxon>Actinomycetota</taxon>
        <taxon>Actinomycetes</taxon>
        <taxon>Mycobacteriales</taxon>
        <taxon>Corynebacteriaceae</taxon>
        <taxon>Corynebacterium</taxon>
    </lineage>
</organism>
<name>A0A0Q0UE05_9CORY</name>
<protein>
    <recommendedName>
        <fullName evidence="3">Polyketide cyclase / dehydrase and lipid transport</fullName>
    </recommendedName>
</protein>
<dbReference type="EMBL" id="LKEV01000007">
    <property type="protein sequence ID" value="KQB84822.1"/>
    <property type="molecule type" value="Genomic_DNA"/>
</dbReference>
<dbReference type="OrthoDB" id="4412509at2"/>
<dbReference type="RefSeq" id="WP_055178817.1">
    <property type="nucleotide sequence ID" value="NZ_JAUSQY010000001.1"/>
</dbReference>
<proteinExistence type="predicted"/>
<gene>
    <name evidence="1" type="ORF">Clow_02083</name>
</gene>
<evidence type="ECO:0000313" key="1">
    <source>
        <dbReference type="EMBL" id="KQB84822.1"/>
    </source>
</evidence>
<keyword evidence="2" id="KW-1185">Reference proteome</keyword>
<comment type="caution">
    <text evidence="1">The sequence shown here is derived from an EMBL/GenBank/DDBJ whole genome shotgun (WGS) entry which is preliminary data.</text>
</comment>
<accession>A0A0Q0UE05</accession>
<dbReference type="PATRIC" id="fig|1544413.3.peg.2086"/>
<evidence type="ECO:0008006" key="3">
    <source>
        <dbReference type="Google" id="ProtNLM"/>
    </source>
</evidence>